<accession>A0A812VD16</accession>
<dbReference type="Gene3D" id="1.20.5.2050">
    <property type="match status" value="2"/>
</dbReference>
<dbReference type="OrthoDB" id="447192at2759"/>
<sequence length="240" mass="27636">SSSANASGEQSPVRSKRWRSLERQSGIQNISWYRLAFCWCVRLGKGKRKKCRFPIRSFLQQGLGEDEAVAAALRDAKAYREELVRKGILKPPKALNSEQGKCSTVVGVSFQNQQKKWQVKLPDATNKKRAWGGYFSSQEEAELKARELAKELGIKDIEHKVVPVKHLSELKHFEPLGPQLGVKWNLGEQCWHARCSVAGKLRHMRCRPKDFSEKEVEKAWKQAVAWRKQQEKERDQAKKR</sequence>
<proteinExistence type="predicted"/>
<evidence type="ECO:0000313" key="2">
    <source>
        <dbReference type="Proteomes" id="UP000649617"/>
    </source>
</evidence>
<name>A0A812VD16_SYMPI</name>
<evidence type="ECO:0000313" key="1">
    <source>
        <dbReference type="EMBL" id="CAE7610889.1"/>
    </source>
</evidence>
<feature type="non-terminal residue" evidence="1">
    <location>
        <position position="1"/>
    </location>
</feature>
<dbReference type="Proteomes" id="UP000649617">
    <property type="component" value="Unassembled WGS sequence"/>
</dbReference>
<protein>
    <submittedName>
        <fullName evidence="1">Uncharacterized protein</fullName>
    </submittedName>
</protein>
<reference evidence="1" key="1">
    <citation type="submission" date="2021-02" db="EMBL/GenBank/DDBJ databases">
        <authorList>
            <person name="Dougan E. K."/>
            <person name="Rhodes N."/>
            <person name="Thang M."/>
            <person name="Chan C."/>
        </authorList>
    </citation>
    <scope>NUCLEOTIDE SEQUENCE</scope>
</reference>
<comment type="caution">
    <text evidence="1">The sequence shown here is derived from an EMBL/GenBank/DDBJ whole genome shotgun (WGS) entry which is preliminary data.</text>
</comment>
<organism evidence="1 2">
    <name type="scientific">Symbiodinium pilosum</name>
    <name type="common">Dinoflagellate</name>
    <dbReference type="NCBI Taxonomy" id="2952"/>
    <lineage>
        <taxon>Eukaryota</taxon>
        <taxon>Sar</taxon>
        <taxon>Alveolata</taxon>
        <taxon>Dinophyceae</taxon>
        <taxon>Suessiales</taxon>
        <taxon>Symbiodiniaceae</taxon>
        <taxon>Symbiodinium</taxon>
    </lineage>
</organism>
<gene>
    <name evidence="1" type="ORF">SPIL2461_LOCUS16103</name>
</gene>
<dbReference type="EMBL" id="CAJNIZ010041090">
    <property type="protein sequence ID" value="CAE7610889.1"/>
    <property type="molecule type" value="Genomic_DNA"/>
</dbReference>
<dbReference type="AlphaFoldDB" id="A0A812VD16"/>
<keyword evidence="2" id="KW-1185">Reference proteome</keyword>